<accession>A0ABV7KWH1</accession>
<dbReference type="RefSeq" id="WP_379898534.1">
    <property type="nucleotide sequence ID" value="NZ_JBHRTR010000013.1"/>
</dbReference>
<keyword evidence="5" id="KW-1185">Reference proteome</keyword>
<dbReference type="Pfam" id="PF09527">
    <property type="entry name" value="ATPase_gene1"/>
    <property type="match status" value="1"/>
</dbReference>
<name>A0ABV7KWH1_9PROT</name>
<evidence type="ECO:0000256" key="1">
    <source>
        <dbReference type="PIRNR" id="PIRNR032126"/>
    </source>
</evidence>
<reference evidence="5" key="1">
    <citation type="journal article" date="2019" name="Int. J. Syst. Evol. Microbiol.">
        <title>The Global Catalogue of Microorganisms (GCM) 10K type strain sequencing project: providing services to taxonomists for standard genome sequencing and annotation.</title>
        <authorList>
            <consortium name="The Broad Institute Genomics Platform"/>
            <consortium name="The Broad Institute Genome Sequencing Center for Infectious Disease"/>
            <person name="Wu L."/>
            <person name="Ma J."/>
        </authorList>
    </citation>
    <scope>NUCLEOTIDE SEQUENCE [LARGE SCALE GENOMIC DNA]</scope>
    <source>
        <strain evidence="5">KCTC 42964</strain>
    </source>
</reference>
<feature type="region of interest" description="Disordered" evidence="2">
    <location>
        <begin position="1"/>
        <end position="23"/>
    </location>
</feature>
<dbReference type="InterPro" id="IPR016989">
    <property type="entry name" value="Atp1_alphaprobac"/>
</dbReference>
<comment type="function">
    <text evidence="1">A possible function for this protein is to guide the assembly of the membrane sector of the ATPase enzyme complex.</text>
</comment>
<gene>
    <name evidence="4" type="ORF">ACFOGJ_04695</name>
</gene>
<evidence type="ECO:0000256" key="2">
    <source>
        <dbReference type="SAM" id="MobiDB-lite"/>
    </source>
</evidence>
<evidence type="ECO:0000256" key="3">
    <source>
        <dbReference type="SAM" id="Phobius"/>
    </source>
</evidence>
<sequence length="129" mass="14093">MDEPQRNLEGTGSPKDPNTLEALDARLRARRARQEGGTERALHRPAGMPASAWGLAWRLAVEMVAAMVFGLGAGWLLDDWFGTAPTFVLILALLGIATGIWNVIRLTGRYQALQDAAEVPRSGARKERE</sequence>
<feature type="transmembrane region" description="Helical" evidence="3">
    <location>
        <begin position="83"/>
        <end position="104"/>
    </location>
</feature>
<keyword evidence="1 3" id="KW-0472">Membrane</keyword>
<organism evidence="4 5">
    <name type="scientific">Marinibaculum pumilum</name>
    <dbReference type="NCBI Taxonomy" id="1766165"/>
    <lineage>
        <taxon>Bacteria</taxon>
        <taxon>Pseudomonadati</taxon>
        <taxon>Pseudomonadota</taxon>
        <taxon>Alphaproteobacteria</taxon>
        <taxon>Rhodospirillales</taxon>
        <taxon>Rhodospirillaceae</taxon>
        <taxon>Marinibaculum</taxon>
    </lineage>
</organism>
<keyword evidence="1" id="KW-0406">Ion transport</keyword>
<proteinExistence type="inferred from homology"/>
<comment type="caution">
    <text evidence="4">The sequence shown here is derived from an EMBL/GenBank/DDBJ whole genome shotgun (WGS) entry which is preliminary data.</text>
</comment>
<keyword evidence="1" id="KW-0813">Transport</keyword>
<keyword evidence="3" id="KW-1133">Transmembrane helix</keyword>
<dbReference type="EMBL" id="JBHRTR010000013">
    <property type="protein sequence ID" value="MFC3226515.1"/>
    <property type="molecule type" value="Genomic_DNA"/>
</dbReference>
<feature type="transmembrane region" description="Helical" evidence="3">
    <location>
        <begin position="55"/>
        <end position="77"/>
    </location>
</feature>
<protein>
    <recommendedName>
        <fullName evidence="1">ATP synthase protein I</fullName>
    </recommendedName>
</protein>
<keyword evidence="1" id="KW-0375">Hydrogen ion transport</keyword>
<evidence type="ECO:0000313" key="4">
    <source>
        <dbReference type="EMBL" id="MFC3226515.1"/>
    </source>
</evidence>
<dbReference type="PIRSF" id="PIRSF032126">
    <property type="entry name" value="F0F1_ATP_synthase_subunit_I"/>
    <property type="match status" value="1"/>
</dbReference>
<comment type="similarity">
    <text evidence="1">Belongs to the bacterial AtpI family.</text>
</comment>
<keyword evidence="3" id="KW-0812">Transmembrane</keyword>
<dbReference type="Proteomes" id="UP001595528">
    <property type="component" value="Unassembled WGS sequence"/>
</dbReference>
<evidence type="ECO:0000313" key="5">
    <source>
        <dbReference type="Proteomes" id="UP001595528"/>
    </source>
</evidence>
<dbReference type="InterPro" id="IPR032820">
    <property type="entry name" value="ATPase_put"/>
</dbReference>